<dbReference type="Proteomes" id="UP001642360">
    <property type="component" value="Unassembled WGS sequence"/>
</dbReference>
<keyword evidence="2" id="KW-0067">ATP-binding</keyword>
<organism evidence="4 5">
    <name type="scientific">Ilex paraguariensis</name>
    <name type="common">yerba mate</name>
    <dbReference type="NCBI Taxonomy" id="185542"/>
    <lineage>
        <taxon>Eukaryota</taxon>
        <taxon>Viridiplantae</taxon>
        <taxon>Streptophyta</taxon>
        <taxon>Embryophyta</taxon>
        <taxon>Tracheophyta</taxon>
        <taxon>Spermatophyta</taxon>
        <taxon>Magnoliopsida</taxon>
        <taxon>eudicotyledons</taxon>
        <taxon>Gunneridae</taxon>
        <taxon>Pentapetalae</taxon>
        <taxon>asterids</taxon>
        <taxon>campanulids</taxon>
        <taxon>Aquifoliales</taxon>
        <taxon>Aquifoliaceae</taxon>
        <taxon>Ilex</taxon>
    </lineage>
</organism>
<dbReference type="SUPFAM" id="SSF56112">
    <property type="entry name" value="Protein kinase-like (PK-like)"/>
    <property type="match status" value="1"/>
</dbReference>
<protein>
    <recommendedName>
        <fullName evidence="6">Protein kinase domain-containing protein</fullName>
    </recommendedName>
</protein>
<dbReference type="AlphaFoldDB" id="A0ABC8TJ53"/>
<evidence type="ECO:0000313" key="5">
    <source>
        <dbReference type="Proteomes" id="UP001642360"/>
    </source>
</evidence>
<evidence type="ECO:0000256" key="1">
    <source>
        <dbReference type="ARBA" id="ARBA00022729"/>
    </source>
</evidence>
<keyword evidence="1" id="KW-0732">Signal</keyword>
<keyword evidence="3" id="KW-0812">Transmembrane</keyword>
<evidence type="ECO:0000256" key="3">
    <source>
        <dbReference type="SAM" id="Phobius"/>
    </source>
</evidence>
<evidence type="ECO:0000256" key="2">
    <source>
        <dbReference type="PROSITE-ProRule" id="PRU10141"/>
    </source>
</evidence>
<dbReference type="PANTHER" id="PTHR47976">
    <property type="entry name" value="G-TYPE LECTIN S-RECEPTOR-LIKE SERINE/THREONINE-PROTEIN KINASE SD2-5"/>
    <property type="match status" value="1"/>
</dbReference>
<dbReference type="Gene3D" id="3.30.200.20">
    <property type="entry name" value="Phosphorylase Kinase, domain 1"/>
    <property type="match status" value="1"/>
</dbReference>
<feature type="transmembrane region" description="Helical" evidence="3">
    <location>
        <begin position="15"/>
        <end position="37"/>
    </location>
</feature>
<dbReference type="InterPro" id="IPR011009">
    <property type="entry name" value="Kinase-like_dom_sf"/>
</dbReference>
<evidence type="ECO:0008006" key="6">
    <source>
        <dbReference type="Google" id="ProtNLM"/>
    </source>
</evidence>
<accession>A0ABC8TJ53</accession>
<dbReference type="InterPro" id="IPR017441">
    <property type="entry name" value="Protein_kinase_ATP_BS"/>
</dbReference>
<dbReference type="PANTHER" id="PTHR47976:SF115">
    <property type="entry name" value="RECEPTOR-LIKE SERINE_THREONINE-PROTEIN KINASE"/>
    <property type="match status" value="1"/>
</dbReference>
<proteinExistence type="predicted"/>
<keyword evidence="3" id="KW-0472">Membrane</keyword>
<sequence length="273" mass="30070">MTFSDEDILDLAGKWFMIGFNALLGAIIAKIIIAVVLEVIGCLKKAGIAFHAYAPINTTDQESLLGDIAIPPRSESFVVAIPPDDQRAQGPRVHGTTMEIFRSTIAKGKPKRFSRRQLEEFTQNFTTELGSGAFGEVFKGEFPDGVQFAVKKLNNNPDSRIEEQFMAEYEPELRPTMSTVVTMLEGGMEITPPPYPKFQYLESFFERNGSVSGGNEISDPLPSATRTSDHPVPTLWDSGSSIFSSSMSSCFFIALSHSFPCDGLGRKVVWEIL</sequence>
<dbReference type="PROSITE" id="PS00107">
    <property type="entry name" value="PROTEIN_KINASE_ATP"/>
    <property type="match status" value="1"/>
</dbReference>
<dbReference type="GO" id="GO:0005524">
    <property type="term" value="F:ATP binding"/>
    <property type="evidence" value="ECO:0007669"/>
    <property type="project" value="UniProtKB-UniRule"/>
</dbReference>
<dbReference type="EMBL" id="CAUOFW020005281">
    <property type="protein sequence ID" value="CAK9169416.1"/>
    <property type="molecule type" value="Genomic_DNA"/>
</dbReference>
<keyword evidence="2" id="KW-0547">Nucleotide-binding</keyword>
<reference evidence="4 5" key="1">
    <citation type="submission" date="2024-02" db="EMBL/GenBank/DDBJ databases">
        <authorList>
            <person name="Vignale AGUSTIN F."/>
            <person name="Sosa J E."/>
            <person name="Modenutti C."/>
        </authorList>
    </citation>
    <scope>NUCLEOTIDE SEQUENCE [LARGE SCALE GENOMIC DNA]</scope>
</reference>
<feature type="binding site" evidence="2">
    <location>
        <position position="152"/>
    </location>
    <ligand>
        <name>ATP</name>
        <dbReference type="ChEBI" id="CHEBI:30616"/>
    </ligand>
</feature>
<dbReference type="InterPro" id="IPR051343">
    <property type="entry name" value="G-type_lectin_kinases/EP1-like"/>
</dbReference>
<evidence type="ECO:0000313" key="4">
    <source>
        <dbReference type="EMBL" id="CAK9169416.1"/>
    </source>
</evidence>
<keyword evidence="3" id="KW-1133">Transmembrane helix</keyword>
<comment type="caution">
    <text evidence="4">The sequence shown here is derived from an EMBL/GenBank/DDBJ whole genome shotgun (WGS) entry which is preliminary data.</text>
</comment>
<gene>
    <name evidence="4" type="ORF">ILEXP_LOCUS38860</name>
</gene>
<name>A0ABC8TJ53_9AQUA</name>
<keyword evidence="5" id="KW-1185">Reference proteome</keyword>